<evidence type="ECO:0008006" key="4">
    <source>
        <dbReference type="Google" id="ProtNLM"/>
    </source>
</evidence>
<dbReference type="InterPro" id="IPR036709">
    <property type="entry name" value="Autotransporte_beta_dom_sf"/>
</dbReference>
<sequence>MNKKRGLLISGVLALLCLAGSSWASPNYDDYYAEEFLYHHGDSIGGVGGGNEGAAYVSAAGNISRLVFQQLVLPSAETASEKSNKANLNLPRTFGASAYWEDVDFENANLNGDIYGVNLGVAFDNDQLTYGLMLPYDYIDFDSFDGHRVGLIGFTQYSLPLNQTLSASFTGHINYCYTDLDFDFVDADEVNLFGGGLGAAITYDNDIFIFSAGASYLYNTDDSDADDDEQHLIKTGINAGVRNGDNGVINLFAVWNADVTDYDNDPADDDYYEVGCEGSLTLTDTFGLSLGYKKVLELEDFDADEIYLGSTWKF</sequence>
<feature type="chain" id="PRO_5017443862" description="Porin" evidence="1">
    <location>
        <begin position="25"/>
        <end position="314"/>
    </location>
</feature>
<evidence type="ECO:0000256" key="1">
    <source>
        <dbReference type="SAM" id="SignalP"/>
    </source>
</evidence>
<accession>A0A1G7CFZ9</accession>
<evidence type="ECO:0000313" key="2">
    <source>
        <dbReference type="EMBL" id="SDE38268.1"/>
    </source>
</evidence>
<gene>
    <name evidence="2" type="ORF">SAMN05661003_10978</name>
</gene>
<protein>
    <recommendedName>
        <fullName evidence="4">Porin</fullName>
    </recommendedName>
</protein>
<dbReference type="RefSeq" id="WP_092078701.1">
    <property type="nucleotide sequence ID" value="NZ_FNAQ01000009.1"/>
</dbReference>
<dbReference type="SUPFAM" id="SSF103515">
    <property type="entry name" value="Autotransporter"/>
    <property type="match status" value="1"/>
</dbReference>
<evidence type="ECO:0000313" key="3">
    <source>
        <dbReference type="Proteomes" id="UP000243205"/>
    </source>
</evidence>
<keyword evidence="3" id="KW-1185">Reference proteome</keyword>
<name>A0A1G7CFZ9_9BACT</name>
<reference evidence="3" key="1">
    <citation type="submission" date="2016-10" db="EMBL/GenBank/DDBJ databases">
        <authorList>
            <person name="Varghese N."/>
            <person name="Submissions S."/>
        </authorList>
    </citation>
    <scope>NUCLEOTIDE SEQUENCE [LARGE SCALE GENOMIC DNA]</scope>
    <source>
        <strain evidence="3">DSM 8987</strain>
    </source>
</reference>
<feature type="signal peptide" evidence="1">
    <location>
        <begin position="1"/>
        <end position="24"/>
    </location>
</feature>
<dbReference type="EMBL" id="FNAQ01000009">
    <property type="protein sequence ID" value="SDE38268.1"/>
    <property type="molecule type" value="Genomic_DNA"/>
</dbReference>
<keyword evidence="1" id="KW-0732">Signal</keyword>
<organism evidence="2 3">
    <name type="scientific">Desulfuromonas thiophila</name>
    <dbReference type="NCBI Taxonomy" id="57664"/>
    <lineage>
        <taxon>Bacteria</taxon>
        <taxon>Pseudomonadati</taxon>
        <taxon>Thermodesulfobacteriota</taxon>
        <taxon>Desulfuromonadia</taxon>
        <taxon>Desulfuromonadales</taxon>
        <taxon>Desulfuromonadaceae</taxon>
        <taxon>Desulfuromonas</taxon>
    </lineage>
</organism>
<dbReference type="STRING" id="57664.SAMN05661003_10978"/>
<dbReference type="AlphaFoldDB" id="A0A1G7CFZ9"/>
<dbReference type="OrthoDB" id="9792274at2"/>
<proteinExistence type="predicted"/>
<dbReference type="Proteomes" id="UP000243205">
    <property type="component" value="Unassembled WGS sequence"/>
</dbReference>